<dbReference type="InterPro" id="IPR050597">
    <property type="entry name" value="Cytochrome_c_Oxidase_Subunit"/>
</dbReference>
<evidence type="ECO:0000313" key="14">
    <source>
        <dbReference type="Proteomes" id="UP000593880"/>
    </source>
</evidence>
<dbReference type="InterPro" id="IPR024167">
    <property type="entry name" value="Cytochrome_c4-like"/>
</dbReference>
<dbReference type="PROSITE" id="PS51007">
    <property type="entry name" value="CYTC"/>
    <property type="match status" value="1"/>
</dbReference>
<gene>
    <name evidence="12" type="ORF">GCM10010987_07710</name>
    <name evidence="13" type="ORF">XH86_07520</name>
</gene>
<sequence length="214" mass="23124">MNLQSLGRIAAAIVVASISTIAQAQEKGVQVSSHDLKAKTEYCKTCHGIDAQGFRGSYPMPRLAGQQPEYIENQLKAFVEHRRNNPVMFNVAHVLTPAMLAALTTEFKNLNPKPLGGAPTANVAEGKKIYEEGVPSANVPPCASCHGADAKGDGQFPRLAGQLNDYVTRKLTNWDKERGQDKANPDSSTIMQPIAHELTQAQIKSVAAYVSQLE</sequence>
<evidence type="ECO:0000313" key="15">
    <source>
        <dbReference type="Proteomes" id="UP000625079"/>
    </source>
</evidence>
<feature type="binding site" description="axial binding residue" evidence="9">
    <location>
        <position position="47"/>
    </location>
    <ligand>
        <name>heme c</name>
        <dbReference type="ChEBI" id="CHEBI:61717"/>
        <label>1</label>
    </ligand>
    <ligandPart>
        <name>Fe</name>
        <dbReference type="ChEBI" id="CHEBI:18248"/>
    </ligandPart>
</feature>
<dbReference type="InterPro" id="IPR036909">
    <property type="entry name" value="Cyt_c-like_dom_sf"/>
</dbReference>
<evidence type="ECO:0000256" key="10">
    <source>
        <dbReference type="SAM" id="SignalP"/>
    </source>
</evidence>
<keyword evidence="10" id="KW-0732">Signal</keyword>
<proteinExistence type="predicted"/>
<keyword evidence="4 9" id="KW-0479">Metal-binding</keyword>
<dbReference type="InterPro" id="IPR009056">
    <property type="entry name" value="Cyt_c-like_dom"/>
</dbReference>
<evidence type="ECO:0000259" key="11">
    <source>
        <dbReference type="PROSITE" id="PS51007"/>
    </source>
</evidence>
<dbReference type="EMBL" id="BMHC01000001">
    <property type="protein sequence ID" value="GGI20109.1"/>
    <property type="molecule type" value="Genomic_DNA"/>
</dbReference>
<evidence type="ECO:0000256" key="5">
    <source>
        <dbReference type="ARBA" id="ARBA00022764"/>
    </source>
</evidence>
<feature type="binding site" description="covalent" evidence="8">
    <location>
        <position position="142"/>
    </location>
    <ligand>
        <name>heme c</name>
        <dbReference type="ChEBI" id="CHEBI:61717"/>
        <label>2</label>
    </ligand>
</feature>
<dbReference type="OrthoDB" id="8218088at2"/>
<comment type="subcellular location">
    <subcellularLocation>
        <location evidence="1">Periplasm</location>
    </subcellularLocation>
</comment>
<feature type="binding site" description="covalent" evidence="8">
    <location>
        <position position="43"/>
    </location>
    <ligand>
        <name>heme c</name>
        <dbReference type="ChEBI" id="CHEBI:61717"/>
        <label>1</label>
    </ligand>
</feature>
<keyword evidence="5" id="KW-0574">Periplasm</keyword>
<feature type="signal peptide" evidence="10">
    <location>
        <begin position="1"/>
        <end position="24"/>
    </location>
</feature>
<evidence type="ECO:0000256" key="9">
    <source>
        <dbReference type="PIRSR" id="PIRSR000005-2"/>
    </source>
</evidence>
<reference evidence="12" key="1">
    <citation type="journal article" date="2014" name="Int. J. Syst. Evol. Microbiol.">
        <title>Complete genome sequence of Corynebacterium casei LMG S-19264T (=DSM 44701T), isolated from a smear-ripened cheese.</title>
        <authorList>
            <consortium name="US DOE Joint Genome Institute (JGI-PGF)"/>
            <person name="Walter F."/>
            <person name="Albersmeier A."/>
            <person name="Kalinowski J."/>
            <person name="Ruckert C."/>
        </authorList>
    </citation>
    <scope>NUCLEOTIDE SEQUENCE</scope>
    <source>
        <strain evidence="12">CGMCC 1.15034</strain>
    </source>
</reference>
<keyword evidence="3 8" id="KW-0349">Heme</keyword>
<evidence type="ECO:0000256" key="6">
    <source>
        <dbReference type="ARBA" id="ARBA00022982"/>
    </source>
</evidence>
<dbReference type="Gene3D" id="1.10.760.10">
    <property type="entry name" value="Cytochrome c-like domain"/>
    <property type="match status" value="2"/>
</dbReference>
<dbReference type="RefSeq" id="WP_128964225.1">
    <property type="nucleotide sequence ID" value="NZ_BMHC01000001.1"/>
</dbReference>
<feature type="binding site" description="axial binding residue" evidence="9">
    <location>
        <position position="146"/>
    </location>
    <ligand>
        <name>heme c</name>
        <dbReference type="ChEBI" id="CHEBI:61717"/>
        <label>2</label>
    </ligand>
    <ligandPart>
        <name>Fe</name>
        <dbReference type="ChEBI" id="CHEBI:18248"/>
    </ligandPart>
</feature>
<comment type="PTM">
    <text evidence="8">Binds 2 heme c groups covalently per subunit.</text>
</comment>
<dbReference type="GO" id="GO:0020037">
    <property type="term" value="F:heme binding"/>
    <property type="evidence" value="ECO:0007669"/>
    <property type="project" value="InterPro"/>
</dbReference>
<feature type="binding site" description="axial binding residue" evidence="9">
    <location>
        <position position="88"/>
    </location>
    <ligand>
        <name>heme c</name>
        <dbReference type="ChEBI" id="CHEBI:61717"/>
        <label>1</label>
    </ligand>
    <ligandPart>
        <name>Fe</name>
        <dbReference type="ChEBI" id="CHEBI:18248"/>
    </ligandPart>
</feature>
<keyword evidence="7 9" id="KW-0408">Iron</keyword>
<accession>A0A410V1M2</accession>
<dbReference type="Proteomes" id="UP000593880">
    <property type="component" value="Chromosome"/>
</dbReference>
<feature type="binding site" description="covalent" evidence="8">
    <location>
        <position position="46"/>
    </location>
    <ligand>
        <name>heme c</name>
        <dbReference type="ChEBI" id="CHEBI:61717"/>
        <label>1</label>
    </ligand>
</feature>
<keyword evidence="2" id="KW-0813">Transport</keyword>
<evidence type="ECO:0000256" key="1">
    <source>
        <dbReference type="ARBA" id="ARBA00004418"/>
    </source>
</evidence>
<dbReference type="GO" id="GO:0005506">
    <property type="term" value="F:iron ion binding"/>
    <property type="evidence" value="ECO:0007669"/>
    <property type="project" value="InterPro"/>
</dbReference>
<reference evidence="12" key="3">
    <citation type="submission" date="2022-12" db="EMBL/GenBank/DDBJ databases">
        <authorList>
            <person name="Sun Q."/>
            <person name="Zhou Y."/>
        </authorList>
    </citation>
    <scope>NUCLEOTIDE SEQUENCE</scope>
    <source>
        <strain evidence="12">CGMCC 1.15034</strain>
    </source>
</reference>
<evidence type="ECO:0000256" key="4">
    <source>
        <dbReference type="ARBA" id="ARBA00022723"/>
    </source>
</evidence>
<feature type="binding site" description="axial binding residue" evidence="9">
    <location>
        <position position="191"/>
    </location>
    <ligand>
        <name>heme c</name>
        <dbReference type="ChEBI" id="CHEBI:61717"/>
        <label>2</label>
    </ligand>
    <ligandPart>
        <name>Fe</name>
        <dbReference type="ChEBI" id="CHEBI:18248"/>
    </ligandPart>
</feature>
<evidence type="ECO:0000313" key="13">
    <source>
        <dbReference type="EMBL" id="QOZ58602.1"/>
    </source>
</evidence>
<dbReference type="PANTHER" id="PTHR33751:SF9">
    <property type="entry name" value="CYTOCHROME C4"/>
    <property type="match status" value="1"/>
</dbReference>
<dbReference type="Proteomes" id="UP000625079">
    <property type="component" value="Unassembled WGS sequence"/>
</dbReference>
<dbReference type="PANTHER" id="PTHR33751">
    <property type="entry name" value="CBB3-TYPE CYTOCHROME C OXIDASE SUBUNIT FIXP"/>
    <property type="match status" value="1"/>
</dbReference>
<evidence type="ECO:0000256" key="7">
    <source>
        <dbReference type="ARBA" id="ARBA00023004"/>
    </source>
</evidence>
<dbReference type="GO" id="GO:0042597">
    <property type="term" value="C:periplasmic space"/>
    <property type="evidence" value="ECO:0007669"/>
    <property type="project" value="UniProtKB-SubCell"/>
</dbReference>
<evidence type="ECO:0000256" key="3">
    <source>
        <dbReference type="ARBA" id="ARBA00022617"/>
    </source>
</evidence>
<dbReference type="PIRSF" id="PIRSF000005">
    <property type="entry name" value="Cytochrome_c4"/>
    <property type="match status" value="1"/>
</dbReference>
<feature type="chain" id="PRO_5044601042" evidence="10">
    <location>
        <begin position="25"/>
        <end position="214"/>
    </location>
</feature>
<reference evidence="13 14" key="2">
    <citation type="submission" date="2018-06" db="EMBL/GenBank/DDBJ databases">
        <title>Comparative genomics of rhizobia nodulating Arachis hypogaea in China.</title>
        <authorList>
            <person name="Li Y."/>
        </authorList>
    </citation>
    <scope>NUCLEOTIDE SEQUENCE [LARGE SCALE GENOMIC DNA]</scope>
    <source>
        <strain evidence="13 14">CCBAU 51658</strain>
    </source>
</reference>
<feature type="binding site" description="covalent" evidence="8">
    <location>
        <position position="145"/>
    </location>
    <ligand>
        <name>heme c</name>
        <dbReference type="ChEBI" id="CHEBI:61717"/>
        <label>2</label>
    </ligand>
</feature>
<evidence type="ECO:0000256" key="2">
    <source>
        <dbReference type="ARBA" id="ARBA00022448"/>
    </source>
</evidence>
<protein>
    <submittedName>
        <fullName evidence="12 13">Cytochrome C</fullName>
    </submittedName>
</protein>
<keyword evidence="14" id="KW-1185">Reference proteome</keyword>
<organism evidence="12 15">
    <name type="scientific">Bradyrhizobium guangdongense</name>
    <dbReference type="NCBI Taxonomy" id="1325090"/>
    <lineage>
        <taxon>Bacteria</taxon>
        <taxon>Pseudomonadati</taxon>
        <taxon>Pseudomonadota</taxon>
        <taxon>Alphaproteobacteria</taxon>
        <taxon>Hyphomicrobiales</taxon>
        <taxon>Nitrobacteraceae</taxon>
        <taxon>Bradyrhizobium</taxon>
    </lineage>
</organism>
<evidence type="ECO:0000313" key="12">
    <source>
        <dbReference type="EMBL" id="GGI20109.1"/>
    </source>
</evidence>
<dbReference type="EMBL" id="CP030057">
    <property type="protein sequence ID" value="QOZ58602.1"/>
    <property type="molecule type" value="Genomic_DNA"/>
</dbReference>
<feature type="domain" description="Cytochrome c" evidence="11">
    <location>
        <begin position="121"/>
        <end position="214"/>
    </location>
</feature>
<dbReference type="GO" id="GO:0009055">
    <property type="term" value="F:electron transfer activity"/>
    <property type="evidence" value="ECO:0007669"/>
    <property type="project" value="InterPro"/>
</dbReference>
<dbReference type="Pfam" id="PF00034">
    <property type="entry name" value="Cytochrom_C"/>
    <property type="match status" value="2"/>
</dbReference>
<name>A0A410V1M2_9BRAD</name>
<dbReference type="AlphaFoldDB" id="A0A410V1M2"/>
<evidence type="ECO:0000256" key="8">
    <source>
        <dbReference type="PIRSR" id="PIRSR000005-1"/>
    </source>
</evidence>
<dbReference type="SUPFAM" id="SSF46626">
    <property type="entry name" value="Cytochrome c"/>
    <property type="match status" value="2"/>
</dbReference>
<keyword evidence="6" id="KW-0249">Electron transport</keyword>